<gene>
    <name evidence="1" type="ORF">IX56_01655</name>
</gene>
<evidence type="ECO:0008006" key="3">
    <source>
        <dbReference type="Google" id="ProtNLM"/>
    </source>
</evidence>
<reference evidence="1 2" key="1">
    <citation type="submission" date="2014-09" db="EMBL/GenBank/DDBJ databases">
        <authorList>
            <person name="McGinnis J.M."/>
            <person name="Wolfgang W.J."/>
        </authorList>
    </citation>
    <scope>NUCLEOTIDE SEQUENCE [LARGE SCALE GENOMIC DNA]</scope>
    <source>
        <strain evidence="1 2">5503</strain>
    </source>
</reference>
<dbReference type="Proteomes" id="UP000029858">
    <property type="component" value="Unassembled WGS sequence"/>
</dbReference>
<dbReference type="EMBL" id="JRKQ01000004">
    <property type="protein sequence ID" value="KGJ23495.1"/>
    <property type="molecule type" value="Genomic_DNA"/>
</dbReference>
<dbReference type="AlphaFoldDB" id="A0A099GL07"/>
<evidence type="ECO:0000313" key="1">
    <source>
        <dbReference type="EMBL" id="KGJ23495.1"/>
    </source>
</evidence>
<accession>A0A099GL07</accession>
<sequence length="71" mass="7668">MELDRMQALLTALQEARYAGLRSVSYDGKTVSYGSDAELAAAIRDLEARIAAISGAPARRRRWGTVATKGL</sequence>
<protein>
    <recommendedName>
        <fullName evidence="3">GpW protein</fullName>
    </recommendedName>
</protein>
<dbReference type="RefSeq" id="WP_036706807.1">
    <property type="nucleotide sequence ID" value="NZ_JRKQ01000004.1"/>
</dbReference>
<organism evidence="1 2">
    <name type="scientific">Paracoccus sanguinis</name>
    <dbReference type="NCBI Taxonomy" id="1545044"/>
    <lineage>
        <taxon>Bacteria</taxon>
        <taxon>Pseudomonadati</taxon>
        <taxon>Pseudomonadota</taxon>
        <taxon>Alphaproteobacteria</taxon>
        <taxon>Rhodobacterales</taxon>
        <taxon>Paracoccaceae</taxon>
        <taxon>Paracoccus</taxon>
    </lineage>
</organism>
<proteinExistence type="predicted"/>
<name>A0A099GL07_9RHOB</name>
<evidence type="ECO:0000313" key="2">
    <source>
        <dbReference type="Proteomes" id="UP000029858"/>
    </source>
</evidence>
<comment type="caution">
    <text evidence="1">The sequence shown here is derived from an EMBL/GenBank/DDBJ whole genome shotgun (WGS) entry which is preliminary data.</text>
</comment>
<reference evidence="1 2" key="2">
    <citation type="submission" date="2014-10" db="EMBL/GenBank/DDBJ databases">
        <title>Paracoccus sanguinis sp. nov., isolated from clinical specimens of New York State patients.</title>
        <authorList>
            <person name="Mingle L.A."/>
            <person name="Cole J.A."/>
            <person name="Lapierre P."/>
            <person name="Musser K.A."/>
        </authorList>
    </citation>
    <scope>NUCLEOTIDE SEQUENCE [LARGE SCALE GENOMIC DNA]</scope>
    <source>
        <strain evidence="1 2">5503</strain>
    </source>
</reference>
<dbReference type="NCBIfam" id="NF047331">
    <property type="entry name" value="phage_HTJ"/>
    <property type="match status" value="1"/>
</dbReference>